<gene>
    <name evidence="1" type="ORF">FGIG_11452</name>
</gene>
<evidence type="ECO:0000313" key="2">
    <source>
        <dbReference type="Proteomes" id="UP000316759"/>
    </source>
</evidence>
<protein>
    <submittedName>
        <fullName evidence="1">Uncharacterized protein</fullName>
    </submittedName>
</protein>
<sequence length="113" mass="12125">MTITSDAPQACPYRMMRTNRSSPYLPGSHHAVHTLGPSVYYTPANALIRPGSENHVTPTALPLSPATCMFHASATKNDCRCCSGIPFNQERSFISPKQIAIGNGIARTLSPPA</sequence>
<dbReference type="AlphaFoldDB" id="A0A504YBF0"/>
<organism evidence="1 2">
    <name type="scientific">Fasciola gigantica</name>
    <name type="common">Giant liver fluke</name>
    <dbReference type="NCBI Taxonomy" id="46835"/>
    <lineage>
        <taxon>Eukaryota</taxon>
        <taxon>Metazoa</taxon>
        <taxon>Spiralia</taxon>
        <taxon>Lophotrochozoa</taxon>
        <taxon>Platyhelminthes</taxon>
        <taxon>Trematoda</taxon>
        <taxon>Digenea</taxon>
        <taxon>Plagiorchiida</taxon>
        <taxon>Echinostomata</taxon>
        <taxon>Echinostomatoidea</taxon>
        <taxon>Fasciolidae</taxon>
        <taxon>Fasciola</taxon>
    </lineage>
</organism>
<dbReference type="Proteomes" id="UP000316759">
    <property type="component" value="Unassembled WGS sequence"/>
</dbReference>
<evidence type="ECO:0000313" key="1">
    <source>
        <dbReference type="EMBL" id="TPP57529.1"/>
    </source>
</evidence>
<reference evidence="1 2" key="1">
    <citation type="submission" date="2019-04" db="EMBL/GenBank/DDBJ databases">
        <title>Annotation for the trematode Fasciola gigantica.</title>
        <authorList>
            <person name="Choi Y.-J."/>
        </authorList>
    </citation>
    <scope>NUCLEOTIDE SEQUENCE [LARGE SCALE GENOMIC DNA]</scope>
    <source>
        <strain evidence="1">Uganda_cow_1</strain>
    </source>
</reference>
<keyword evidence="2" id="KW-1185">Reference proteome</keyword>
<proteinExistence type="predicted"/>
<dbReference type="EMBL" id="SUNJ01013078">
    <property type="protein sequence ID" value="TPP57529.1"/>
    <property type="molecule type" value="Genomic_DNA"/>
</dbReference>
<accession>A0A504YBF0</accession>
<comment type="caution">
    <text evidence="1">The sequence shown here is derived from an EMBL/GenBank/DDBJ whole genome shotgun (WGS) entry which is preliminary data.</text>
</comment>
<name>A0A504YBF0_FASGI</name>